<name>A0A9R1ULJ7_LACSA</name>
<dbReference type="EMBL" id="NBSK02000008">
    <property type="protein sequence ID" value="KAJ0189056.1"/>
    <property type="molecule type" value="Genomic_DNA"/>
</dbReference>
<protein>
    <submittedName>
        <fullName evidence="2">Uncharacterized protein</fullName>
    </submittedName>
</protein>
<evidence type="ECO:0000313" key="2">
    <source>
        <dbReference type="EMBL" id="KAJ0189056.1"/>
    </source>
</evidence>
<evidence type="ECO:0000313" key="3">
    <source>
        <dbReference type="Proteomes" id="UP000235145"/>
    </source>
</evidence>
<feature type="compositionally biased region" description="Basic and acidic residues" evidence="1">
    <location>
        <begin position="23"/>
        <end position="37"/>
    </location>
</feature>
<accession>A0A9R1ULJ7</accession>
<gene>
    <name evidence="2" type="ORF">LSAT_V11C800395080</name>
</gene>
<sequence>MKLDLIQTRNYYIKPRRRQYKPISEDHSQTEDNTLHDISKPIWESKATPPIIEYAYTNIQVQGSKKQVAIYVTTENNLGSSNHTNHLCANRDEPHDEYDADICPSEESYHSHLNSDEYDEYDADILGEL</sequence>
<comment type="caution">
    <text evidence="2">The sequence shown here is derived from an EMBL/GenBank/DDBJ whole genome shotgun (WGS) entry which is preliminary data.</text>
</comment>
<proteinExistence type="predicted"/>
<evidence type="ECO:0000256" key="1">
    <source>
        <dbReference type="SAM" id="MobiDB-lite"/>
    </source>
</evidence>
<dbReference type="AlphaFoldDB" id="A0A9R1ULJ7"/>
<feature type="region of interest" description="Disordered" evidence="1">
    <location>
        <begin position="17"/>
        <end position="37"/>
    </location>
</feature>
<organism evidence="2 3">
    <name type="scientific">Lactuca sativa</name>
    <name type="common">Garden lettuce</name>
    <dbReference type="NCBI Taxonomy" id="4236"/>
    <lineage>
        <taxon>Eukaryota</taxon>
        <taxon>Viridiplantae</taxon>
        <taxon>Streptophyta</taxon>
        <taxon>Embryophyta</taxon>
        <taxon>Tracheophyta</taxon>
        <taxon>Spermatophyta</taxon>
        <taxon>Magnoliopsida</taxon>
        <taxon>eudicotyledons</taxon>
        <taxon>Gunneridae</taxon>
        <taxon>Pentapetalae</taxon>
        <taxon>asterids</taxon>
        <taxon>campanulids</taxon>
        <taxon>Asterales</taxon>
        <taxon>Asteraceae</taxon>
        <taxon>Cichorioideae</taxon>
        <taxon>Cichorieae</taxon>
        <taxon>Lactucinae</taxon>
        <taxon>Lactuca</taxon>
    </lineage>
</organism>
<dbReference type="Proteomes" id="UP000235145">
    <property type="component" value="Unassembled WGS sequence"/>
</dbReference>
<reference evidence="2 3" key="1">
    <citation type="journal article" date="2017" name="Nat. Commun.">
        <title>Genome assembly with in vitro proximity ligation data and whole-genome triplication in lettuce.</title>
        <authorList>
            <person name="Reyes-Chin-Wo S."/>
            <person name="Wang Z."/>
            <person name="Yang X."/>
            <person name="Kozik A."/>
            <person name="Arikit S."/>
            <person name="Song C."/>
            <person name="Xia L."/>
            <person name="Froenicke L."/>
            <person name="Lavelle D.O."/>
            <person name="Truco M.J."/>
            <person name="Xia R."/>
            <person name="Zhu S."/>
            <person name="Xu C."/>
            <person name="Xu H."/>
            <person name="Xu X."/>
            <person name="Cox K."/>
            <person name="Korf I."/>
            <person name="Meyers B.C."/>
            <person name="Michelmore R.W."/>
        </authorList>
    </citation>
    <scope>NUCLEOTIDE SEQUENCE [LARGE SCALE GENOMIC DNA]</scope>
    <source>
        <strain evidence="3">cv. Salinas</strain>
        <tissue evidence="2">Seedlings</tissue>
    </source>
</reference>
<keyword evidence="3" id="KW-1185">Reference proteome</keyword>